<organism evidence="3 4">
    <name type="scientific">Plakobranchus ocellatus</name>
    <dbReference type="NCBI Taxonomy" id="259542"/>
    <lineage>
        <taxon>Eukaryota</taxon>
        <taxon>Metazoa</taxon>
        <taxon>Spiralia</taxon>
        <taxon>Lophotrochozoa</taxon>
        <taxon>Mollusca</taxon>
        <taxon>Gastropoda</taxon>
        <taxon>Heterobranchia</taxon>
        <taxon>Euthyneura</taxon>
        <taxon>Panpulmonata</taxon>
        <taxon>Sacoglossa</taxon>
        <taxon>Placobranchoidea</taxon>
        <taxon>Plakobranchidae</taxon>
        <taxon>Plakobranchus</taxon>
    </lineage>
</organism>
<dbReference type="PROSITE" id="PS50003">
    <property type="entry name" value="PH_DOMAIN"/>
    <property type="match status" value="1"/>
</dbReference>
<dbReference type="GO" id="GO:0035556">
    <property type="term" value="P:intracellular signal transduction"/>
    <property type="evidence" value="ECO:0007669"/>
    <property type="project" value="InterPro"/>
</dbReference>
<dbReference type="SUPFAM" id="SSF50729">
    <property type="entry name" value="PH domain-like"/>
    <property type="match status" value="1"/>
</dbReference>
<dbReference type="GO" id="GO:0005886">
    <property type="term" value="C:plasma membrane"/>
    <property type="evidence" value="ECO:0007669"/>
    <property type="project" value="TreeGrafter"/>
</dbReference>
<comment type="caution">
    <text evidence="3">The sequence shown here is derived from an EMBL/GenBank/DDBJ whole genome shotgun (WGS) entry which is preliminary data.</text>
</comment>
<proteinExistence type="predicted"/>
<dbReference type="GO" id="GO:0004435">
    <property type="term" value="F:phosphatidylinositol-4,5-bisphosphate phospholipase C activity"/>
    <property type="evidence" value="ECO:0007669"/>
    <property type="project" value="TreeGrafter"/>
</dbReference>
<accession>A0AAV4DCG5</accession>
<dbReference type="Gene3D" id="2.30.29.30">
    <property type="entry name" value="Pleckstrin-homology domain (PH domain)/Phosphotyrosine-binding domain (PTB)"/>
    <property type="match status" value="1"/>
</dbReference>
<protein>
    <submittedName>
        <fullName evidence="3">Inactive phospholipase c-like protein 1</fullName>
    </submittedName>
</protein>
<evidence type="ECO:0000313" key="3">
    <source>
        <dbReference type="EMBL" id="GFO41611.1"/>
    </source>
</evidence>
<dbReference type="Pfam" id="PF00169">
    <property type="entry name" value="PH"/>
    <property type="match status" value="1"/>
</dbReference>
<keyword evidence="1" id="KW-0732">Signal</keyword>
<dbReference type="PANTHER" id="PTHR10336">
    <property type="entry name" value="PHOSPHOINOSITIDE-SPECIFIC PHOSPHOLIPASE C FAMILY PROTEIN"/>
    <property type="match status" value="1"/>
</dbReference>
<sequence>MFVFCFLTPVERVLAELGQGTPLYKVKSPTKMLERTFFLDMKNMCLYYDGSKKKNRDTSIRISKIREVREGEKDFSKKLKDLEKNLCFLLILGSTQRALCMMAEKQTTRDKWVRGLRYAIQMEQLAEQRNETDRYPFGVGFSIFQLR</sequence>
<dbReference type="InterPro" id="IPR001849">
    <property type="entry name" value="PH_domain"/>
</dbReference>
<dbReference type="EMBL" id="BLXT01007705">
    <property type="protein sequence ID" value="GFO41611.1"/>
    <property type="molecule type" value="Genomic_DNA"/>
</dbReference>
<feature type="signal peptide" evidence="1">
    <location>
        <begin position="1"/>
        <end position="15"/>
    </location>
</feature>
<reference evidence="3 4" key="1">
    <citation type="journal article" date="2021" name="Elife">
        <title>Chloroplast acquisition without the gene transfer in kleptoplastic sea slugs, Plakobranchus ocellatus.</title>
        <authorList>
            <person name="Maeda T."/>
            <person name="Takahashi S."/>
            <person name="Yoshida T."/>
            <person name="Shimamura S."/>
            <person name="Takaki Y."/>
            <person name="Nagai Y."/>
            <person name="Toyoda A."/>
            <person name="Suzuki Y."/>
            <person name="Arimoto A."/>
            <person name="Ishii H."/>
            <person name="Satoh N."/>
            <person name="Nishiyama T."/>
            <person name="Hasebe M."/>
            <person name="Maruyama T."/>
            <person name="Minagawa J."/>
            <person name="Obokata J."/>
            <person name="Shigenobu S."/>
        </authorList>
    </citation>
    <scope>NUCLEOTIDE SEQUENCE [LARGE SCALE GENOMIC DNA]</scope>
</reference>
<dbReference type="InterPro" id="IPR001192">
    <property type="entry name" value="PI-PLC_fam"/>
</dbReference>
<dbReference type="InterPro" id="IPR011993">
    <property type="entry name" value="PH-like_dom_sf"/>
</dbReference>
<evidence type="ECO:0000259" key="2">
    <source>
        <dbReference type="PROSITE" id="PS50003"/>
    </source>
</evidence>
<dbReference type="PANTHER" id="PTHR10336:SF209">
    <property type="entry name" value="PHOSPHOINOSITIDE PHOSPHOLIPASE C"/>
    <property type="match status" value="1"/>
</dbReference>
<dbReference type="Proteomes" id="UP000735302">
    <property type="component" value="Unassembled WGS sequence"/>
</dbReference>
<feature type="domain" description="PH" evidence="2">
    <location>
        <begin position="34"/>
        <end position="121"/>
    </location>
</feature>
<feature type="chain" id="PRO_5043719167" evidence="1">
    <location>
        <begin position="16"/>
        <end position="147"/>
    </location>
</feature>
<evidence type="ECO:0000313" key="4">
    <source>
        <dbReference type="Proteomes" id="UP000735302"/>
    </source>
</evidence>
<keyword evidence="4" id="KW-1185">Reference proteome</keyword>
<gene>
    <name evidence="3" type="ORF">PoB_006811600</name>
</gene>
<evidence type="ECO:0000256" key="1">
    <source>
        <dbReference type="SAM" id="SignalP"/>
    </source>
</evidence>
<name>A0AAV4DCG5_9GAST</name>
<dbReference type="AlphaFoldDB" id="A0AAV4DCG5"/>